<dbReference type="eggNOG" id="COG1680">
    <property type="taxonomic scope" value="Bacteria"/>
</dbReference>
<evidence type="ECO:0000259" key="1">
    <source>
        <dbReference type="Pfam" id="PF00144"/>
    </source>
</evidence>
<dbReference type="Gene3D" id="3.40.710.10">
    <property type="entry name" value="DD-peptidase/beta-lactamase superfamily"/>
    <property type="match status" value="1"/>
</dbReference>
<reference evidence="2 3" key="1">
    <citation type="submission" date="2012-02" db="EMBL/GenBank/DDBJ databases">
        <title>Whole genome shotgun sequence of Mobilicoccus pelagius NBRC 104925.</title>
        <authorList>
            <person name="Yoshida Y."/>
            <person name="Hosoyama A."/>
            <person name="Tsuchikane K."/>
            <person name="Katsumata H."/>
            <person name="Yamazaki S."/>
            <person name="Fujita N."/>
        </authorList>
    </citation>
    <scope>NUCLEOTIDE SEQUENCE [LARGE SCALE GENOMIC DNA]</scope>
    <source>
        <strain evidence="2 3">NBRC 104925</strain>
    </source>
</reference>
<dbReference type="AlphaFoldDB" id="H5UP25"/>
<evidence type="ECO:0000313" key="3">
    <source>
        <dbReference type="Proteomes" id="UP000004367"/>
    </source>
</evidence>
<dbReference type="EMBL" id="BAFE01000013">
    <property type="protein sequence ID" value="GAB47483.1"/>
    <property type="molecule type" value="Genomic_DNA"/>
</dbReference>
<accession>H5UP25</accession>
<gene>
    <name evidence="2" type="ORF">MOPEL_013_00240</name>
</gene>
<proteinExistence type="predicted"/>
<name>H5UP25_9MICO</name>
<dbReference type="PANTHER" id="PTHR46825:SF9">
    <property type="entry name" value="BETA-LACTAMASE-RELATED DOMAIN-CONTAINING PROTEIN"/>
    <property type="match status" value="1"/>
</dbReference>
<dbReference type="InterPro" id="IPR050491">
    <property type="entry name" value="AmpC-like"/>
</dbReference>
<dbReference type="SUPFAM" id="SSF56601">
    <property type="entry name" value="beta-lactamase/transpeptidase-like"/>
    <property type="match status" value="1"/>
</dbReference>
<dbReference type="Pfam" id="PF00144">
    <property type="entry name" value="Beta-lactamase"/>
    <property type="match status" value="1"/>
</dbReference>
<dbReference type="InterPro" id="IPR012338">
    <property type="entry name" value="Beta-lactam/transpept-like"/>
</dbReference>
<keyword evidence="3" id="KW-1185">Reference proteome</keyword>
<dbReference type="Proteomes" id="UP000004367">
    <property type="component" value="Unassembled WGS sequence"/>
</dbReference>
<evidence type="ECO:0000313" key="2">
    <source>
        <dbReference type="EMBL" id="GAB47483.1"/>
    </source>
</evidence>
<dbReference type="RefSeq" id="WP_009481381.1">
    <property type="nucleotide sequence ID" value="NZ_BAFE01000013.1"/>
</dbReference>
<dbReference type="OrthoDB" id="3863176at2"/>
<dbReference type="InterPro" id="IPR001466">
    <property type="entry name" value="Beta-lactam-related"/>
</dbReference>
<dbReference type="PANTHER" id="PTHR46825">
    <property type="entry name" value="D-ALANYL-D-ALANINE-CARBOXYPEPTIDASE/ENDOPEPTIDASE AMPH"/>
    <property type="match status" value="1"/>
</dbReference>
<comment type="caution">
    <text evidence="2">The sequence shown here is derived from an EMBL/GenBank/DDBJ whole genome shotgun (WGS) entry which is preliminary data.</text>
</comment>
<dbReference type="STRING" id="1089455.MOPEL_013_00240"/>
<sequence length="503" mass="54092">MTTTPDDVRATTPSRERLLTAVRDSAEALTAWVDLRRRQLRVPGVQVCIRVGEGIGVSAAFGSADVENDVPLTTRHLFRVASHSKTFTATAAMQLREDGVLGLDDRVARWVPELADHALGSVTVRELLGHQAGIVRDGEDADFWQHLGDFPTVEELLARLPGEGRVLEPNTHFKYTNVGYSLLGIVVARAAGSSYEEAVRSRILDPLGLSRVHVDIDDVPTEECAWGHSGLFGRDEDEPPFVLANPSTFGMAPATGFVACAEDLSAYAAAHALGDDRLLTDASKRLMQRDESILVVDGKEQGRYGLGLILDEIGGRRIVGHSGGFPGFITRTLVDPVTGLVVCVLTNQTGGPAAELATGLLKLIDLAAREAMPTDDEAAARSLPAGAPLGSAPQDAAAAGIDPESFTGRFVCSWGYLDIRMLGDRLVAYSPDSPDPTFEHQDLRIVDADTLTARPQDGFGAPGELWHVARDDAGAPVAVRSGGVTQWREEEFFARYRQDAARR</sequence>
<organism evidence="2 3">
    <name type="scientific">Mobilicoccus pelagius NBRC 104925</name>
    <dbReference type="NCBI Taxonomy" id="1089455"/>
    <lineage>
        <taxon>Bacteria</taxon>
        <taxon>Bacillati</taxon>
        <taxon>Actinomycetota</taxon>
        <taxon>Actinomycetes</taxon>
        <taxon>Micrococcales</taxon>
        <taxon>Dermatophilaceae</taxon>
        <taxon>Mobilicoccus</taxon>
    </lineage>
</organism>
<protein>
    <submittedName>
        <fullName evidence="2">Putative beta-lactamase</fullName>
    </submittedName>
</protein>
<feature type="domain" description="Beta-lactamase-related" evidence="1">
    <location>
        <begin position="34"/>
        <end position="357"/>
    </location>
</feature>